<evidence type="ECO:0000313" key="2">
    <source>
        <dbReference type="Proteomes" id="UP000217994"/>
    </source>
</evidence>
<name>A0A2A4F7A5_9BURK</name>
<dbReference type="Proteomes" id="UP000217994">
    <property type="component" value="Unassembled WGS sequence"/>
</dbReference>
<dbReference type="AlphaFoldDB" id="A0A2A4F7A5"/>
<sequence length="128" mass="14055">MIHVSVSFRSEDGNAFRMSAACATQREILTCALLPPIRLPLYIRMAKAGAAIRPPCSRPENTPPGHFTCARGHACTCAHICARTLDNLQKLRQGGVAHAPQTARRSWGGEDFFSWEGNDMAKCQRTES</sequence>
<dbReference type="EMBL" id="MTZU01000088">
    <property type="protein sequence ID" value="PCE28582.1"/>
    <property type="molecule type" value="Genomic_DNA"/>
</dbReference>
<gene>
    <name evidence="1" type="ORF">BZL54_28595</name>
</gene>
<accession>A0A2A4F7A5</accession>
<evidence type="ECO:0000313" key="1">
    <source>
        <dbReference type="EMBL" id="PCE28582.1"/>
    </source>
</evidence>
<protein>
    <submittedName>
        <fullName evidence="1">Uncharacterized protein</fullName>
    </submittedName>
</protein>
<reference evidence="1 2" key="1">
    <citation type="submission" date="2017-01" db="EMBL/GenBank/DDBJ databases">
        <title>Whole-Genome Shotgun Sequencing of Two beta-Proteobacterial Species in Search of the Bulgecin Biosynthetic Cluster.</title>
        <authorList>
            <person name="Horsman M.E."/>
            <person name="Marous D.R."/>
            <person name="Li R."/>
            <person name="Oliver R.A."/>
            <person name="Byun B."/>
            <person name="Emrich S.J."/>
            <person name="Boggess B."/>
            <person name="Townsend C.A."/>
            <person name="Mobashery S."/>
        </authorList>
    </citation>
    <scope>NUCLEOTIDE SEQUENCE [LARGE SCALE GENOMIC DNA]</scope>
    <source>
        <strain evidence="1 2">ATCC 31433</strain>
    </source>
</reference>
<proteinExistence type="predicted"/>
<organism evidence="1 2">
    <name type="scientific">Burkholderia ubonensis subsp. mesacidophila</name>
    <dbReference type="NCBI Taxonomy" id="265293"/>
    <lineage>
        <taxon>Bacteria</taxon>
        <taxon>Pseudomonadati</taxon>
        <taxon>Pseudomonadota</taxon>
        <taxon>Betaproteobacteria</taxon>
        <taxon>Burkholderiales</taxon>
        <taxon>Burkholderiaceae</taxon>
        <taxon>Burkholderia</taxon>
        <taxon>Burkholderia cepacia complex</taxon>
    </lineage>
</organism>
<comment type="caution">
    <text evidence="1">The sequence shown here is derived from an EMBL/GenBank/DDBJ whole genome shotgun (WGS) entry which is preliminary data.</text>
</comment>